<dbReference type="InParanoid" id="Q89K71"/>
<feature type="domain" description="Dyp-type peroxidase C-terminal" evidence="9">
    <location>
        <begin position="285"/>
        <end position="435"/>
    </location>
</feature>
<reference evidence="11" key="1">
    <citation type="journal article" date="2002" name="DNA Res.">
        <title>Complete genomic sequence of nitrogen-fixing symbiotic bacterium Bradyrhizobium japonicum USDA110.</title>
        <authorList>
            <person name="Kaneko T."/>
            <person name="Nakamura Y."/>
            <person name="Sato S."/>
            <person name="Minamisawa K."/>
            <person name="Uchiumi T."/>
            <person name="Sasamoto S."/>
            <person name="Watanabe A."/>
            <person name="Idesawa K."/>
            <person name="Iriguchi M."/>
            <person name="Kawashima K."/>
            <person name="Kohara M."/>
            <person name="Matsumoto M."/>
            <person name="Shimpo S."/>
            <person name="Tsuruoka H."/>
            <person name="Wada T."/>
            <person name="Yamada M."/>
            <person name="Tabata S."/>
        </authorList>
    </citation>
    <scope>NUCLEOTIDE SEQUENCE [LARGE SCALE GENOMIC DNA]</scope>
    <source>
        <strain evidence="11">JCM 10833 / BCRC 13528 / IAM 13628 / NBRC 14792 / USDA 110</strain>
    </source>
</reference>
<keyword evidence="3" id="KW-0349">Heme</keyword>
<evidence type="ECO:0000256" key="8">
    <source>
        <dbReference type="SAM" id="MobiDB-lite"/>
    </source>
</evidence>
<feature type="compositionally biased region" description="Basic and acidic residues" evidence="8">
    <location>
        <begin position="1"/>
        <end position="15"/>
    </location>
</feature>
<dbReference type="GO" id="GO:0005829">
    <property type="term" value="C:cytosol"/>
    <property type="evidence" value="ECO:0000318"/>
    <property type="project" value="GO_Central"/>
</dbReference>
<dbReference type="InterPro" id="IPR011008">
    <property type="entry name" value="Dimeric_a/b-barrel"/>
</dbReference>
<name>Q89K71_BRADU</name>
<dbReference type="PROSITE" id="PS51404">
    <property type="entry name" value="DYP_PEROXIDASE"/>
    <property type="match status" value="1"/>
</dbReference>
<dbReference type="PANTHER" id="PTHR30521">
    <property type="entry name" value="DEFERROCHELATASE/PEROXIDASE"/>
    <property type="match status" value="1"/>
</dbReference>
<keyword evidence="11" id="KW-1185">Reference proteome</keyword>
<keyword evidence="7" id="KW-0408">Iron</keyword>
<dbReference type="eggNOG" id="COG2837">
    <property type="taxonomic scope" value="Bacteria"/>
</dbReference>
<evidence type="ECO:0000256" key="1">
    <source>
        <dbReference type="ARBA" id="ARBA00001970"/>
    </source>
</evidence>
<evidence type="ECO:0000256" key="7">
    <source>
        <dbReference type="ARBA" id="ARBA00023004"/>
    </source>
</evidence>
<dbReference type="SUPFAM" id="SSF54909">
    <property type="entry name" value="Dimeric alpha+beta barrel"/>
    <property type="match status" value="1"/>
</dbReference>
<sequence>MQQDDRADQSCDRTARRPVRRAQREERRPDHEGDRDMKHAPLLSEQSDDIQGMLKSGFGWLKSSRFWLLTIREGRVDQARAWLAKLVDSGLVVSAKRVGTGRKKPEESISEAVAVAFSFSGLKKLGCTEAETHPFPTAFSSGMGSALRKELLRDAGRDQWRWSDVEDPDGRQTVHILVAQWWVLDEKSRMEDPDPDAFIVRTVENNPCSFKKEEDGKLREPFGFRDGLAQPVIRGLREEGGAALKQAKRDAGDLYEDRVVEPGEFILGYRNEYDELTYCPNVKEWPQSSARFTLNGSYLAVRQIAQDVDAFERFKAANGRAICEKMMGRRMDGMPLGWQGPLGSDSAADAFRYRVQDANGFVCPQGAHVRRSNPRDSLGIDVPSSIKSSKLHRLLRRGRPYRETTESGTSCDGLFFIACNADIERQFEFIHQRWVQNPRFGTLEGQDDPVVGSSPVPKTFTIPGLPSGSEVTLASFTQALGGGYYFLPGIAALQFIAGGRAGAKPAPSRQVEAAS</sequence>
<dbReference type="PANTHER" id="PTHR30521:SF4">
    <property type="entry name" value="DEFERROCHELATASE"/>
    <property type="match status" value="1"/>
</dbReference>
<protein>
    <submittedName>
        <fullName evidence="10">Bll5040 protein</fullName>
    </submittedName>
</protein>
<evidence type="ECO:0000259" key="9">
    <source>
        <dbReference type="Pfam" id="PF20628"/>
    </source>
</evidence>
<dbReference type="EnsemblBacteria" id="BAC50305">
    <property type="protein sequence ID" value="BAC50305"/>
    <property type="gene ID" value="BAC50305"/>
</dbReference>
<evidence type="ECO:0000256" key="5">
    <source>
        <dbReference type="ARBA" id="ARBA00022729"/>
    </source>
</evidence>
<proteinExistence type="predicted"/>
<dbReference type="InterPro" id="IPR048328">
    <property type="entry name" value="Dyp_perox_C"/>
</dbReference>
<evidence type="ECO:0000256" key="3">
    <source>
        <dbReference type="ARBA" id="ARBA00022617"/>
    </source>
</evidence>
<evidence type="ECO:0000313" key="11">
    <source>
        <dbReference type="Proteomes" id="UP000002526"/>
    </source>
</evidence>
<accession>Q89K71</accession>
<comment type="cofactor">
    <cofactor evidence="1">
        <name>heme b</name>
        <dbReference type="ChEBI" id="CHEBI:60344"/>
    </cofactor>
</comment>
<evidence type="ECO:0000256" key="4">
    <source>
        <dbReference type="ARBA" id="ARBA00022723"/>
    </source>
</evidence>
<organism evidence="10 11">
    <name type="scientific">Bradyrhizobium diazoefficiens (strain JCM 10833 / BCRC 13528 / IAM 13628 / NBRC 14792 / USDA 110)</name>
    <dbReference type="NCBI Taxonomy" id="224911"/>
    <lineage>
        <taxon>Bacteria</taxon>
        <taxon>Pseudomonadati</taxon>
        <taxon>Pseudomonadota</taxon>
        <taxon>Alphaproteobacteria</taxon>
        <taxon>Hyphomicrobiales</taxon>
        <taxon>Nitrobacteraceae</taxon>
        <taxon>Bradyrhizobium</taxon>
    </lineage>
</organism>
<feature type="region of interest" description="Disordered" evidence="8">
    <location>
        <begin position="1"/>
        <end position="46"/>
    </location>
</feature>
<dbReference type="GO" id="GO:0020037">
    <property type="term" value="F:heme binding"/>
    <property type="evidence" value="ECO:0000318"/>
    <property type="project" value="GO_Central"/>
</dbReference>
<gene>
    <name evidence="10" type="ordered locus">bll5040</name>
</gene>
<evidence type="ECO:0000256" key="6">
    <source>
        <dbReference type="ARBA" id="ARBA00023002"/>
    </source>
</evidence>
<dbReference type="OrthoDB" id="236246at2"/>
<keyword evidence="6" id="KW-0560">Oxidoreductase</keyword>
<dbReference type="PhylomeDB" id="Q89K71"/>
<keyword evidence="2" id="KW-0575">Peroxidase</keyword>
<dbReference type="InterPro" id="IPR006314">
    <property type="entry name" value="Dyp_peroxidase"/>
</dbReference>
<dbReference type="HOGENOM" id="CLU_015125_2_1_5"/>
<keyword evidence="5" id="KW-0732">Signal</keyword>
<dbReference type="Proteomes" id="UP000002526">
    <property type="component" value="Chromosome"/>
</dbReference>
<dbReference type="STRING" id="224911.AAV28_22565"/>
<keyword evidence="4" id="KW-0479">Metal-binding</keyword>
<dbReference type="AlphaFoldDB" id="Q89K71"/>
<dbReference type="GO" id="GO:0046872">
    <property type="term" value="F:metal ion binding"/>
    <property type="evidence" value="ECO:0007669"/>
    <property type="project" value="UniProtKB-KW"/>
</dbReference>
<evidence type="ECO:0000313" key="10">
    <source>
        <dbReference type="EMBL" id="BAC50305.1"/>
    </source>
</evidence>
<evidence type="ECO:0000256" key="2">
    <source>
        <dbReference type="ARBA" id="ARBA00022559"/>
    </source>
</evidence>
<dbReference type="Pfam" id="PF20628">
    <property type="entry name" value="Dyp_perox_C"/>
    <property type="match status" value="1"/>
</dbReference>
<dbReference type="GO" id="GO:0004601">
    <property type="term" value="F:peroxidase activity"/>
    <property type="evidence" value="ECO:0000318"/>
    <property type="project" value="GO_Central"/>
</dbReference>
<dbReference type="PATRIC" id="fig|224911.44.peg.4905"/>
<feature type="compositionally biased region" description="Basic and acidic residues" evidence="8">
    <location>
        <begin position="22"/>
        <end position="39"/>
    </location>
</feature>
<dbReference type="EMBL" id="BA000040">
    <property type="protein sequence ID" value="BAC50305.1"/>
    <property type="molecule type" value="Genomic_DNA"/>
</dbReference>
<dbReference type="KEGG" id="bja:bll5040"/>